<dbReference type="Pfam" id="PF05949">
    <property type="entry name" value="DUF881"/>
    <property type="match status" value="1"/>
</dbReference>
<dbReference type="AlphaFoldDB" id="A0A4R6UBI1"/>
<sequence length="233" mass="26277">MRNKLPQKLLLFCVIVSLGFLLSFSYQQTKKSPKEQAVNGWEEEYTFRQELIDLEEKNRELAMTLEEKKSDVQELEASFADQESTLFNLVEEVEKLRMFTSSVGIEGSGVEVQLSDASYIPDEQNVNQYLVHESHIHKVVNELKASGAEAIAINGHRLQHDSYIVCTGPVITIDGYQSAAPFVITALGDPDVLESSLQLPNGVVEQLVSDNITVRVERKDTYKMTPYFTKEEA</sequence>
<keyword evidence="4" id="KW-1185">Reference proteome</keyword>
<dbReference type="PANTHER" id="PTHR37313:SF2">
    <property type="entry name" value="UPF0749 PROTEIN YLXX"/>
    <property type="match status" value="1"/>
</dbReference>
<evidence type="ECO:0000256" key="2">
    <source>
        <dbReference type="SAM" id="Coils"/>
    </source>
</evidence>
<dbReference type="Proteomes" id="UP000295632">
    <property type="component" value="Unassembled WGS sequence"/>
</dbReference>
<accession>A0A4R6UBI1</accession>
<comment type="similarity">
    <text evidence="1">Belongs to the UPF0749 family.</text>
</comment>
<gene>
    <name evidence="3" type="ORF">EV213_102361</name>
</gene>
<dbReference type="EMBL" id="SNYJ01000002">
    <property type="protein sequence ID" value="TDQ42329.1"/>
    <property type="molecule type" value="Genomic_DNA"/>
</dbReference>
<feature type="coiled-coil region" evidence="2">
    <location>
        <begin position="51"/>
        <end position="85"/>
    </location>
</feature>
<dbReference type="InterPro" id="IPR010273">
    <property type="entry name" value="DUF881"/>
</dbReference>
<organism evidence="3 4">
    <name type="scientific">Aureibacillus halotolerans</name>
    <dbReference type="NCBI Taxonomy" id="1508390"/>
    <lineage>
        <taxon>Bacteria</taxon>
        <taxon>Bacillati</taxon>
        <taxon>Bacillota</taxon>
        <taxon>Bacilli</taxon>
        <taxon>Bacillales</taxon>
        <taxon>Bacillaceae</taxon>
        <taxon>Aureibacillus</taxon>
    </lineage>
</organism>
<evidence type="ECO:0000313" key="3">
    <source>
        <dbReference type="EMBL" id="TDQ42329.1"/>
    </source>
</evidence>
<comment type="caution">
    <text evidence="3">The sequence shown here is derived from an EMBL/GenBank/DDBJ whole genome shotgun (WGS) entry which is preliminary data.</text>
</comment>
<dbReference type="Gene3D" id="3.30.70.1880">
    <property type="entry name" value="Protein of unknown function DUF881"/>
    <property type="match status" value="1"/>
</dbReference>
<reference evidence="3 4" key="1">
    <citation type="submission" date="2019-03" db="EMBL/GenBank/DDBJ databases">
        <title>Genomic Encyclopedia of Type Strains, Phase IV (KMG-IV): sequencing the most valuable type-strain genomes for metagenomic binning, comparative biology and taxonomic classification.</title>
        <authorList>
            <person name="Goeker M."/>
        </authorList>
    </citation>
    <scope>NUCLEOTIDE SEQUENCE [LARGE SCALE GENOMIC DNA]</scope>
    <source>
        <strain evidence="3 4">DSM 28697</strain>
    </source>
</reference>
<name>A0A4R6UBI1_9BACI</name>
<proteinExistence type="inferred from homology"/>
<dbReference type="PANTHER" id="PTHR37313">
    <property type="entry name" value="UPF0749 PROTEIN RV1825"/>
    <property type="match status" value="1"/>
</dbReference>
<protein>
    <submittedName>
        <fullName evidence="3">Uncharacterized protein YlxW (UPF0749 family)</fullName>
    </submittedName>
</protein>
<keyword evidence="2" id="KW-0175">Coiled coil</keyword>
<dbReference type="RefSeq" id="WP_243739981.1">
    <property type="nucleotide sequence ID" value="NZ_SNYJ01000002.1"/>
</dbReference>
<evidence type="ECO:0000313" key="4">
    <source>
        <dbReference type="Proteomes" id="UP000295632"/>
    </source>
</evidence>
<evidence type="ECO:0000256" key="1">
    <source>
        <dbReference type="ARBA" id="ARBA00009108"/>
    </source>
</evidence>